<reference evidence="2 3" key="1">
    <citation type="journal article" date="2021" name="Elife">
        <title>Chloroplast acquisition without the gene transfer in kleptoplastic sea slugs, Plakobranchus ocellatus.</title>
        <authorList>
            <person name="Maeda T."/>
            <person name="Takahashi S."/>
            <person name="Yoshida T."/>
            <person name="Shimamura S."/>
            <person name="Takaki Y."/>
            <person name="Nagai Y."/>
            <person name="Toyoda A."/>
            <person name="Suzuki Y."/>
            <person name="Arimoto A."/>
            <person name="Ishii H."/>
            <person name="Satoh N."/>
            <person name="Nishiyama T."/>
            <person name="Hasebe M."/>
            <person name="Maruyama T."/>
            <person name="Minagawa J."/>
            <person name="Obokata J."/>
            <person name="Shigenobu S."/>
        </authorList>
    </citation>
    <scope>NUCLEOTIDE SEQUENCE [LARGE SCALE GENOMIC DNA]</scope>
</reference>
<dbReference type="GO" id="GO:0003964">
    <property type="term" value="F:RNA-directed DNA polymerase activity"/>
    <property type="evidence" value="ECO:0007669"/>
    <property type="project" value="UniProtKB-KW"/>
</dbReference>
<organism evidence="2 3">
    <name type="scientific">Plakobranchus ocellatus</name>
    <dbReference type="NCBI Taxonomy" id="259542"/>
    <lineage>
        <taxon>Eukaryota</taxon>
        <taxon>Metazoa</taxon>
        <taxon>Spiralia</taxon>
        <taxon>Lophotrochozoa</taxon>
        <taxon>Mollusca</taxon>
        <taxon>Gastropoda</taxon>
        <taxon>Heterobranchia</taxon>
        <taxon>Euthyneura</taxon>
        <taxon>Panpulmonata</taxon>
        <taxon>Sacoglossa</taxon>
        <taxon>Placobranchoidea</taxon>
        <taxon>Plakobranchidae</taxon>
        <taxon>Plakobranchus</taxon>
    </lineage>
</organism>
<sequence>MVGWKSNPYRGVSANLSAAMKLLGLQRSLQQQRCHLKCLLNLIESARFTKHKACLHVKVTWVAGNTLVLKFGQRAGKAPFQIDAPRLVDAKKFRCKKGCFQASLDKKGQLMLEPNENCLEKLPYICGYDPLDYKFIEKEMTHDEAVVECNKLKRPLASLRTLDQVNKARKVVQWRKKHVWISAKYDKDNRAYKWEDGSYLSYHNWAHTVPQAFDKVKHAELFSMLEKLDIDGKDLRVIRNLYWDQTTSVRIEKVHNDFKSIKRGVRQGCVLSPDRFNLYSEIILRNIDDTSG</sequence>
<feature type="domain" description="C-type lectin" evidence="1">
    <location>
        <begin position="128"/>
        <end position="210"/>
    </location>
</feature>
<keyword evidence="3" id="KW-1185">Reference proteome</keyword>
<dbReference type="PANTHER" id="PTHR47027">
    <property type="entry name" value="REVERSE TRANSCRIPTASE DOMAIN-CONTAINING PROTEIN"/>
    <property type="match status" value="1"/>
</dbReference>
<gene>
    <name evidence="2" type="ORF">PoB_002572200</name>
</gene>
<name>A0AAV3ZXC3_9GAST</name>
<dbReference type="InterPro" id="IPR016186">
    <property type="entry name" value="C-type_lectin-like/link_sf"/>
</dbReference>
<evidence type="ECO:0000313" key="3">
    <source>
        <dbReference type="Proteomes" id="UP000735302"/>
    </source>
</evidence>
<protein>
    <submittedName>
        <fullName evidence="2">LINE-1 reverse transcriptase</fullName>
    </submittedName>
</protein>
<comment type="caution">
    <text evidence="2">The sequence shown here is derived from an EMBL/GenBank/DDBJ whole genome shotgun (WGS) entry which is preliminary data.</text>
</comment>
<dbReference type="Pfam" id="PF00059">
    <property type="entry name" value="Lectin_C"/>
    <property type="match status" value="1"/>
</dbReference>
<dbReference type="PROSITE" id="PS50041">
    <property type="entry name" value="C_TYPE_LECTIN_2"/>
    <property type="match status" value="1"/>
</dbReference>
<accession>A0AAV3ZXC3</accession>
<evidence type="ECO:0000259" key="1">
    <source>
        <dbReference type="PROSITE" id="PS50041"/>
    </source>
</evidence>
<proteinExistence type="predicted"/>
<dbReference type="SUPFAM" id="SSF56436">
    <property type="entry name" value="C-type lectin-like"/>
    <property type="match status" value="1"/>
</dbReference>
<dbReference type="CDD" id="cd00037">
    <property type="entry name" value="CLECT"/>
    <property type="match status" value="1"/>
</dbReference>
<keyword evidence="2" id="KW-0808">Transferase</keyword>
<dbReference type="InterPro" id="IPR000477">
    <property type="entry name" value="RT_dom"/>
</dbReference>
<dbReference type="InterPro" id="IPR001304">
    <property type="entry name" value="C-type_lectin-like"/>
</dbReference>
<dbReference type="PANTHER" id="PTHR47027:SF20">
    <property type="entry name" value="REVERSE TRANSCRIPTASE-LIKE PROTEIN WITH RNA-DIRECTED DNA POLYMERASE DOMAIN"/>
    <property type="match status" value="1"/>
</dbReference>
<dbReference type="Gene3D" id="3.10.100.10">
    <property type="entry name" value="Mannose-Binding Protein A, subunit A"/>
    <property type="match status" value="1"/>
</dbReference>
<keyword evidence="2" id="KW-0695">RNA-directed DNA polymerase</keyword>
<dbReference type="InterPro" id="IPR016187">
    <property type="entry name" value="CTDL_fold"/>
</dbReference>
<dbReference type="Proteomes" id="UP000735302">
    <property type="component" value="Unassembled WGS sequence"/>
</dbReference>
<keyword evidence="2" id="KW-0548">Nucleotidyltransferase</keyword>
<dbReference type="Pfam" id="PF00078">
    <property type="entry name" value="RVT_1"/>
    <property type="match status" value="1"/>
</dbReference>
<dbReference type="AlphaFoldDB" id="A0AAV3ZXC3"/>
<dbReference type="EMBL" id="BLXT01002950">
    <property type="protein sequence ID" value="GFN99216.1"/>
    <property type="molecule type" value="Genomic_DNA"/>
</dbReference>
<evidence type="ECO:0000313" key="2">
    <source>
        <dbReference type="EMBL" id="GFN99216.1"/>
    </source>
</evidence>